<dbReference type="Pfam" id="PF13015">
    <property type="entry name" value="PRKCSH_1"/>
    <property type="match status" value="1"/>
</dbReference>
<evidence type="ECO:0000256" key="3">
    <source>
        <dbReference type="ARBA" id="ARBA00022824"/>
    </source>
</evidence>
<keyword evidence="2" id="KW-0732">Signal</keyword>
<evidence type="ECO:0000256" key="6">
    <source>
        <dbReference type="SAM" id="MobiDB-lite"/>
    </source>
</evidence>
<protein>
    <recommendedName>
        <fullName evidence="1">Glucosidase 2 subunit beta</fullName>
    </recommendedName>
</protein>
<keyword evidence="10" id="KW-1185">Reference proteome</keyword>
<evidence type="ECO:0000256" key="5">
    <source>
        <dbReference type="SAM" id="Coils"/>
    </source>
</evidence>
<feature type="transmembrane region" description="Helical" evidence="7">
    <location>
        <begin position="12"/>
        <end position="30"/>
    </location>
</feature>
<sequence length="551" mass="63372">MLLTRGDRASMRGVCIVYFLVNVGAILLFATESGAVPNLRGVAPQDEKYYQTAVIKCRDGSKSFSQERLNDDFCDCADGTDEPGTNACPEAKFYCRNMGHRPLILFSSRVNDGICDCCDGSDEYDGKMICRNTCWEAGEKSREKLKKKLGVYKEGSSIRKQDIENSKRLRRQHEEELVPLKRDEKHLKSVVDKLRADKEAVEKEEKRAREEKERLEKEEREKRDKESTSPKKEPQEAEEVSDQVEEHAEDPEITGTTEEEEEVVDSTSDHSDEEDEMASLTEEERGRIIASRWTGEDVSDIKAKAEAESANHLESPDDDDSDPVDDANDQPEDLEDEDYGHRSVYEDSLTDMESLEGDESWWSKLLAAPKALLKMFSFSGRQPVDTTEAERIRKEFREASDKLRDVQSKITELEERLKQDFGKDGEFYSFYGKCFELKDKKYTYKICPYKDATQQEGHSTTRLGRWQGFKDDYRSMVFEQGDRCWNGPERSMRVKMRCGTKLELRSVDEPSRCEYVAEFSTPAKCLESKVKDLEQQLVVQDVPQDESHDEL</sequence>
<keyword evidence="7" id="KW-0812">Transmembrane</keyword>
<dbReference type="PANTHER" id="PTHR12630">
    <property type="entry name" value="N-LINKED OLIGOSACCHARIDE PROCESSING"/>
    <property type="match status" value="1"/>
</dbReference>
<gene>
    <name evidence="9" type="ORF">R1flu_024116</name>
</gene>
<evidence type="ECO:0000313" key="10">
    <source>
        <dbReference type="Proteomes" id="UP001605036"/>
    </source>
</evidence>
<name>A0ABD1XTZ2_9MARC</name>
<feature type="domain" description="MRH" evidence="8">
    <location>
        <begin position="432"/>
        <end position="527"/>
    </location>
</feature>
<comment type="caution">
    <text evidence="9">The sequence shown here is derived from an EMBL/GenBank/DDBJ whole genome shotgun (WGS) entry which is preliminary data.</text>
</comment>
<feature type="compositionally biased region" description="Basic and acidic residues" evidence="6">
    <location>
        <begin position="299"/>
        <end position="315"/>
    </location>
</feature>
<keyword evidence="4" id="KW-1015">Disulfide bond</keyword>
<dbReference type="InterPro" id="IPR036607">
    <property type="entry name" value="PRKCSH"/>
</dbReference>
<feature type="region of interest" description="Disordered" evidence="6">
    <location>
        <begin position="198"/>
        <end position="347"/>
    </location>
</feature>
<evidence type="ECO:0000256" key="1">
    <source>
        <dbReference type="ARBA" id="ARBA00022387"/>
    </source>
</evidence>
<accession>A0ABD1XTZ2</accession>
<keyword evidence="7" id="KW-1133">Transmembrane helix</keyword>
<evidence type="ECO:0000259" key="8">
    <source>
        <dbReference type="PROSITE" id="PS51914"/>
    </source>
</evidence>
<reference evidence="9 10" key="1">
    <citation type="submission" date="2024-09" db="EMBL/GenBank/DDBJ databases">
        <title>Chromosome-scale assembly of Riccia fluitans.</title>
        <authorList>
            <person name="Paukszto L."/>
            <person name="Sawicki J."/>
            <person name="Karawczyk K."/>
            <person name="Piernik-Szablinska J."/>
            <person name="Szczecinska M."/>
            <person name="Mazdziarz M."/>
        </authorList>
    </citation>
    <scope>NUCLEOTIDE SEQUENCE [LARGE SCALE GENOMIC DNA]</scope>
    <source>
        <strain evidence="9">Rf_01</strain>
        <tissue evidence="9">Aerial parts of the thallus</tissue>
    </source>
</reference>
<proteinExistence type="predicted"/>
<dbReference type="Pfam" id="PF12999">
    <property type="entry name" value="PRKCSH-like"/>
    <property type="match status" value="1"/>
</dbReference>
<organism evidence="9 10">
    <name type="scientific">Riccia fluitans</name>
    <dbReference type="NCBI Taxonomy" id="41844"/>
    <lineage>
        <taxon>Eukaryota</taxon>
        <taxon>Viridiplantae</taxon>
        <taxon>Streptophyta</taxon>
        <taxon>Embryophyta</taxon>
        <taxon>Marchantiophyta</taxon>
        <taxon>Marchantiopsida</taxon>
        <taxon>Marchantiidae</taxon>
        <taxon>Marchantiales</taxon>
        <taxon>Ricciaceae</taxon>
        <taxon>Riccia</taxon>
    </lineage>
</organism>
<feature type="coiled-coil region" evidence="5">
    <location>
        <begin position="389"/>
        <end position="416"/>
    </location>
</feature>
<dbReference type="InterPro" id="IPR039794">
    <property type="entry name" value="Gtb1-like"/>
</dbReference>
<dbReference type="Proteomes" id="UP001605036">
    <property type="component" value="Unassembled WGS sequence"/>
</dbReference>
<dbReference type="InterPro" id="IPR009011">
    <property type="entry name" value="Man6P_isomerase_rcpt-bd_dom_sf"/>
</dbReference>
<feature type="compositionally biased region" description="Acidic residues" evidence="6">
    <location>
        <begin position="236"/>
        <end position="264"/>
    </location>
</feature>
<keyword evidence="7" id="KW-0472">Membrane</keyword>
<keyword evidence="5" id="KW-0175">Coiled coil</keyword>
<keyword evidence="3" id="KW-0256">Endoplasmic reticulum</keyword>
<dbReference type="InterPro" id="IPR044865">
    <property type="entry name" value="MRH_dom"/>
</dbReference>
<feature type="compositionally biased region" description="Acidic residues" evidence="6">
    <location>
        <begin position="316"/>
        <end position="338"/>
    </location>
</feature>
<feature type="compositionally biased region" description="Basic and acidic residues" evidence="6">
    <location>
        <begin position="198"/>
        <end position="235"/>
    </location>
</feature>
<dbReference type="PANTHER" id="PTHR12630:SF1">
    <property type="entry name" value="GLUCOSIDASE 2 SUBUNIT BETA"/>
    <property type="match status" value="1"/>
</dbReference>
<evidence type="ECO:0000313" key="9">
    <source>
        <dbReference type="EMBL" id="KAL2612424.1"/>
    </source>
</evidence>
<evidence type="ECO:0000256" key="7">
    <source>
        <dbReference type="SAM" id="Phobius"/>
    </source>
</evidence>
<evidence type="ECO:0000256" key="2">
    <source>
        <dbReference type="ARBA" id="ARBA00022729"/>
    </source>
</evidence>
<dbReference type="InterPro" id="IPR028146">
    <property type="entry name" value="PRKCSH_N"/>
</dbReference>
<dbReference type="EMBL" id="JBHFFA010000007">
    <property type="protein sequence ID" value="KAL2612424.1"/>
    <property type="molecule type" value="Genomic_DNA"/>
</dbReference>
<dbReference type="PROSITE" id="PS51914">
    <property type="entry name" value="MRH"/>
    <property type="match status" value="1"/>
</dbReference>
<dbReference type="SUPFAM" id="SSF50911">
    <property type="entry name" value="Mannose 6-phosphate receptor domain"/>
    <property type="match status" value="1"/>
</dbReference>
<dbReference type="AlphaFoldDB" id="A0ABD1XTZ2"/>
<dbReference type="Gene3D" id="2.70.130.10">
    <property type="entry name" value="Mannose-6-phosphate receptor binding domain"/>
    <property type="match status" value="1"/>
</dbReference>
<evidence type="ECO:0000256" key="4">
    <source>
        <dbReference type="ARBA" id="ARBA00023157"/>
    </source>
</evidence>